<keyword evidence="6" id="KW-1185">Reference proteome</keyword>
<protein>
    <recommendedName>
        <fullName evidence="4">HIT domain-containing protein</fullName>
    </recommendedName>
</protein>
<dbReference type="PANTHER" id="PTHR46648:SF2">
    <property type="entry name" value="HIT DOMAIN-CONTAINING PROTEIN"/>
    <property type="match status" value="1"/>
</dbReference>
<evidence type="ECO:0000256" key="3">
    <source>
        <dbReference type="PROSITE-ProRule" id="PRU00464"/>
    </source>
</evidence>
<evidence type="ECO:0000313" key="5">
    <source>
        <dbReference type="EMBL" id="PHH51886.1"/>
    </source>
</evidence>
<feature type="short sequence motif" description="Histidine triad motif" evidence="2 3">
    <location>
        <begin position="139"/>
        <end position="143"/>
    </location>
</feature>
<dbReference type="PROSITE" id="PS00892">
    <property type="entry name" value="HIT_1"/>
    <property type="match status" value="1"/>
</dbReference>
<dbReference type="SUPFAM" id="SSF54197">
    <property type="entry name" value="HIT-like"/>
    <property type="match status" value="1"/>
</dbReference>
<comment type="caution">
    <text evidence="5">The sequence shown here is derived from an EMBL/GenBank/DDBJ whole genome shotgun (WGS) entry which is preliminary data.</text>
</comment>
<dbReference type="STRING" id="1035309.A0A2C5X176"/>
<dbReference type="EMBL" id="APWK03000083">
    <property type="protein sequence ID" value="PHH51886.1"/>
    <property type="molecule type" value="Genomic_DNA"/>
</dbReference>
<dbReference type="PROSITE" id="PS51084">
    <property type="entry name" value="HIT_2"/>
    <property type="match status" value="1"/>
</dbReference>
<gene>
    <name evidence="5" type="ORF">CFIMG_004072RA</name>
</gene>
<reference evidence="5 6" key="1">
    <citation type="journal article" date="2013" name="Fungal Biol.">
        <title>Analysis of microsatellite markers in the genome of the plant pathogen Ceratocystis fimbriata.</title>
        <authorList>
            <person name="Simpson M.C."/>
            <person name="Wilken P.M."/>
            <person name="Coetzee M.P."/>
            <person name="Wingfield M.J."/>
            <person name="Wingfield B.D."/>
        </authorList>
    </citation>
    <scope>NUCLEOTIDE SEQUENCE [LARGE SCALE GENOMIC DNA]</scope>
    <source>
        <strain evidence="5 6">CBS 114723</strain>
    </source>
</reference>
<dbReference type="OrthoDB" id="1915375at2759"/>
<name>A0A2C5X176_9PEZI</name>
<dbReference type="GO" id="GO:0003824">
    <property type="term" value="F:catalytic activity"/>
    <property type="evidence" value="ECO:0007669"/>
    <property type="project" value="InterPro"/>
</dbReference>
<dbReference type="Gene3D" id="3.30.428.10">
    <property type="entry name" value="HIT-like"/>
    <property type="match status" value="1"/>
</dbReference>
<evidence type="ECO:0000259" key="4">
    <source>
        <dbReference type="PROSITE" id="PS51084"/>
    </source>
</evidence>
<dbReference type="InterPro" id="IPR036265">
    <property type="entry name" value="HIT-like_sf"/>
</dbReference>
<dbReference type="InterPro" id="IPR019808">
    <property type="entry name" value="Histidine_triad_CS"/>
</dbReference>
<dbReference type="GO" id="GO:0009117">
    <property type="term" value="P:nucleotide metabolic process"/>
    <property type="evidence" value="ECO:0007669"/>
    <property type="project" value="TreeGrafter"/>
</dbReference>
<evidence type="ECO:0000256" key="2">
    <source>
        <dbReference type="PIRSR" id="PIRSR601310-3"/>
    </source>
</evidence>
<feature type="domain" description="HIT" evidence="4">
    <location>
        <begin position="47"/>
        <end position="156"/>
    </location>
</feature>
<dbReference type="PANTHER" id="PTHR46648">
    <property type="entry name" value="HIT FAMILY PROTEIN 1"/>
    <property type="match status" value="1"/>
</dbReference>
<dbReference type="AlphaFoldDB" id="A0A2C5X176"/>
<dbReference type="Pfam" id="PF01230">
    <property type="entry name" value="HIT"/>
    <property type="match status" value="1"/>
</dbReference>
<feature type="active site" description="Tele-AMP-histidine intermediate" evidence="1">
    <location>
        <position position="141"/>
    </location>
</feature>
<dbReference type="PRINTS" id="PR00332">
    <property type="entry name" value="HISTRIAD"/>
</dbReference>
<evidence type="ECO:0000256" key="1">
    <source>
        <dbReference type="PIRSR" id="PIRSR601310-1"/>
    </source>
</evidence>
<evidence type="ECO:0000313" key="6">
    <source>
        <dbReference type="Proteomes" id="UP000222788"/>
    </source>
</evidence>
<accession>A0A2C5X176</accession>
<organism evidence="5 6">
    <name type="scientific">Ceratocystis fimbriata CBS 114723</name>
    <dbReference type="NCBI Taxonomy" id="1035309"/>
    <lineage>
        <taxon>Eukaryota</taxon>
        <taxon>Fungi</taxon>
        <taxon>Dikarya</taxon>
        <taxon>Ascomycota</taxon>
        <taxon>Pezizomycotina</taxon>
        <taxon>Sordariomycetes</taxon>
        <taxon>Hypocreomycetidae</taxon>
        <taxon>Microascales</taxon>
        <taxon>Ceratocystidaceae</taxon>
        <taxon>Ceratocystis</taxon>
    </lineage>
</organism>
<sequence>MAESKYATPMAIPCPMALDVSSPCPFCRIVCAYPPYNPRFPPPASSNVISSTKISPNAFVVLSTPSVVAFLDIMPLARGHILLSPRNHKEKFTNATPAEAAELGRNLLLLSRALTRALGVYDWNVVQNNGAAAAQVVPHIHFHLIPRPEIRQSGRFSESFTMFGRGTREDLDEADAEVLADKVRQSIAEVLTEMETATKL</sequence>
<dbReference type="InterPro" id="IPR011146">
    <property type="entry name" value="HIT-like"/>
</dbReference>
<proteinExistence type="predicted"/>
<dbReference type="Proteomes" id="UP000222788">
    <property type="component" value="Unassembled WGS sequence"/>
</dbReference>
<reference evidence="5 6" key="2">
    <citation type="journal article" date="2013" name="IMA Fungus">
        <title>IMA Genome-F 1: Ceratocystis fimbriata: Draft nuclear genome sequence for the plant pathogen, Ceratocystis fimbriata.</title>
        <authorList>
            <person name="Wilken P.M."/>
            <person name="Steenkamp E.T."/>
            <person name="Wingfield M.J."/>
            <person name="de Beer Z.W."/>
            <person name="Wingfield B.D."/>
        </authorList>
    </citation>
    <scope>NUCLEOTIDE SEQUENCE [LARGE SCALE GENOMIC DNA]</scope>
    <source>
        <strain evidence="5 6">CBS 114723</strain>
    </source>
</reference>
<dbReference type="InterPro" id="IPR001310">
    <property type="entry name" value="Histidine_triad_HIT"/>
</dbReference>